<evidence type="ECO:0000259" key="15">
    <source>
        <dbReference type="Pfam" id="PF13649"/>
    </source>
</evidence>
<dbReference type="PANTHER" id="PTHR11006:SF10">
    <property type="entry name" value="HISTONE-ARGININE METHYLTRANSFERASE CARMER-RELATED"/>
    <property type="match status" value="1"/>
</dbReference>
<dbReference type="PANTHER" id="PTHR11006">
    <property type="entry name" value="PROTEIN ARGININE N-METHYLTRANSFERASE"/>
    <property type="match status" value="1"/>
</dbReference>
<dbReference type="FunCoup" id="F2UTG2">
    <property type="interactions" value="1620"/>
</dbReference>
<sequence length="355" mass="39904">MMGDFVRTSTYRDAMLKNHADFKDKVVLDVGAGSGLLSFFAAQAGARKVYAVEGSHMAECARALVKGNNLEHVITVLQCKVEDADLPEPVDVIISEPLGIMLVNERMLESYVHARKWLKPGGKMFPTNSTLFICPFSDANVFLETQQKAQFWQTKQFHGIDLTPLHAAALDEYLSQPCVEQVSNTHEVERHHHQFALSLTHTHTPYKRTHHTIQTHVFPGAIHGLASWFDNMFEGTSFQVPLSTSPYAPLTHWYQVRCLLRESVLVQPGDTLRGKLAMRTNRFQSYDVHIAVQTSTQQSEGHINLKEPNFRFGQFSSVPHAFPVGDDVHEQQADQHQQQAIKEGEDSSKAMVTGE</sequence>
<dbReference type="SUPFAM" id="SSF53335">
    <property type="entry name" value="S-adenosyl-L-methionine-dependent methyltransferases"/>
    <property type="match status" value="1"/>
</dbReference>
<evidence type="ECO:0000256" key="4">
    <source>
        <dbReference type="ARBA" id="ARBA00022490"/>
    </source>
</evidence>
<keyword evidence="8" id="KW-0156">Chromatin regulator</keyword>
<dbReference type="GO" id="GO:0005737">
    <property type="term" value="C:cytoplasm"/>
    <property type="evidence" value="ECO:0007669"/>
    <property type="project" value="UniProtKB-SubCell"/>
</dbReference>
<evidence type="ECO:0000259" key="16">
    <source>
        <dbReference type="Pfam" id="PF22528"/>
    </source>
</evidence>
<dbReference type="Proteomes" id="UP000007799">
    <property type="component" value="Unassembled WGS sequence"/>
</dbReference>
<gene>
    <name evidence="17" type="ORF">PTSG_11441</name>
</gene>
<dbReference type="GO" id="GO:0070611">
    <property type="term" value="F:histone H3R2 methyltransferase activity"/>
    <property type="evidence" value="ECO:0007669"/>
    <property type="project" value="TreeGrafter"/>
</dbReference>
<proteinExistence type="predicted"/>
<evidence type="ECO:0000256" key="5">
    <source>
        <dbReference type="ARBA" id="ARBA00022603"/>
    </source>
</evidence>
<dbReference type="InterPro" id="IPR025799">
    <property type="entry name" value="Arg_MeTrfase"/>
</dbReference>
<evidence type="ECO:0000256" key="10">
    <source>
        <dbReference type="ARBA" id="ARBA00023163"/>
    </source>
</evidence>
<dbReference type="EMBL" id="GL833036">
    <property type="protein sequence ID" value="EGD83269.1"/>
    <property type="molecule type" value="Genomic_DNA"/>
</dbReference>
<evidence type="ECO:0000256" key="13">
    <source>
        <dbReference type="PROSITE-ProRule" id="PRU01015"/>
    </source>
</evidence>
<evidence type="ECO:0000256" key="12">
    <source>
        <dbReference type="ARBA" id="ARBA00049086"/>
    </source>
</evidence>
<dbReference type="PROSITE" id="PS51678">
    <property type="entry name" value="SAM_MT_PRMT"/>
    <property type="match status" value="1"/>
</dbReference>
<evidence type="ECO:0000256" key="14">
    <source>
        <dbReference type="SAM" id="MobiDB-lite"/>
    </source>
</evidence>
<evidence type="ECO:0000256" key="3">
    <source>
        <dbReference type="ARBA" id="ARBA00011925"/>
    </source>
</evidence>
<dbReference type="Gene3D" id="2.70.160.11">
    <property type="entry name" value="Hnrnp arginine n-methyltransferase1"/>
    <property type="match status" value="1"/>
</dbReference>
<keyword evidence="4" id="KW-0963">Cytoplasm</keyword>
<comment type="catalytic activity">
    <reaction evidence="12">
        <text>L-arginyl-[protein] + 2 S-adenosyl-L-methionine = N(omega),N(omega)-dimethyl-L-arginyl-[protein] + 2 S-adenosyl-L-homocysteine + 2 H(+)</text>
        <dbReference type="Rhea" id="RHEA:48096"/>
        <dbReference type="Rhea" id="RHEA-COMP:10532"/>
        <dbReference type="Rhea" id="RHEA-COMP:11991"/>
        <dbReference type="ChEBI" id="CHEBI:15378"/>
        <dbReference type="ChEBI" id="CHEBI:29965"/>
        <dbReference type="ChEBI" id="CHEBI:57856"/>
        <dbReference type="ChEBI" id="CHEBI:59789"/>
        <dbReference type="ChEBI" id="CHEBI:61897"/>
        <dbReference type="EC" id="2.1.1.319"/>
    </reaction>
</comment>
<dbReference type="GO" id="GO:0035242">
    <property type="term" value="F:protein-arginine omega-N asymmetric methyltransferase activity"/>
    <property type="evidence" value="ECO:0007669"/>
    <property type="project" value="UniProtKB-EC"/>
</dbReference>
<dbReference type="OMA" id="PLTRWFQ"/>
<evidence type="ECO:0000313" key="18">
    <source>
        <dbReference type="Proteomes" id="UP000007799"/>
    </source>
</evidence>
<keyword evidence="10" id="KW-0804">Transcription</keyword>
<evidence type="ECO:0000256" key="9">
    <source>
        <dbReference type="ARBA" id="ARBA00023015"/>
    </source>
</evidence>
<keyword evidence="5 13" id="KW-0489">Methyltransferase</keyword>
<dbReference type="Gene3D" id="3.40.50.150">
    <property type="entry name" value="Vaccinia Virus protein VP39"/>
    <property type="match status" value="1"/>
</dbReference>
<keyword evidence="18" id="KW-1185">Reference proteome</keyword>
<dbReference type="GO" id="GO:0005634">
    <property type="term" value="C:nucleus"/>
    <property type="evidence" value="ECO:0007669"/>
    <property type="project" value="UniProtKB-SubCell"/>
</dbReference>
<keyword evidence="9" id="KW-0805">Transcription regulation</keyword>
<dbReference type="InterPro" id="IPR029063">
    <property type="entry name" value="SAM-dependent_MTases_sf"/>
</dbReference>
<comment type="subcellular location">
    <subcellularLocation>
        <location evidence="2">Cytoplasm</location>
    </subcellularLocation>
    <subcellularLocation>
        <location evidence="1">Nucleus</location>
    </subcellularLocation>
</comment>
<dbReference type="EC" id="2.1.1.319" evidence="3"/>
<evidence type="ECO:0000256" key="6">
    <source>
        <dbReference type="ARBA" id="ARBA00022679"/>
    </source>
</evidence>
<dbReference type="eggNOG" id="KOG1500">
    <property type="taxonomic scope" value="Eukaryota"/>
</dbReference>
<evidence type="ECO:0000256" key="11">
    <source>
        <dbReference type="ARBA" id="ARBA00023242"/>
    </source>
</evidence>
<evidence type="ECO:0000256" key="1">
    <source>
        <dbReference type="ARBA" id="ARBA00004123"/>
    </source>
</evidence>
<dbReference type="STRING" id="946362.F2UTG2"/>
<dbReference type="OrthoDB" id="7848332at2759"/>
<dbReference type="GeneID" id="16068061"/>
<feature type="domain" description="Protein arginine N-methyltransferase" evidence="16">
    <location>
        <begin position="129"/>
        <end position="290"/>
    </location>
</feature>
<evidence type="ECO:0000256" key="8">
    <source>
        <dbReference type="ARBA" id="ARBA00022853"/>
    </source>
</evidence>
<protein>
    <recommendedName>
        <fullName evidence="3">type I protein arginine methyltransferase</fullName>
        <ecNumber evidence="3">2.1.1.319</ecNumber>
    </recommendedName>
</protein>
<keyword evidence="7 13" id="KW-0949">S-adenosyl-L-methionine</keyword>
<dbReference type="InterPro" id="IPR041698">
    <property type="entry name" value="Methyltransf_25"/>
</dbReference>
<reference evidence="17" key="1">
    <citation type="submission" date="2009-08" db="EMBL/GenBank/DDBJ databases">
        <title>Annotation of Salpingoeca rosetta.</title>
        <authorList>
            <consortium name="The Broad Institute Genome Sequencing Platform"/>
            <person name="Russ C."/>
            <person name="Cuomo C."/>
            <person name="Burger G."/>
            <person name="Gray M.W."/>
            <person name="Holland P.W.H."/>
            <person name="King N."/>
            <person name="Lang F.B.F."/>
            <person name="Roger A.J."/>
            <person name="Ruiz-Trillo I."/>
            <person name="Young S.K."/>
            <person name="Zeng Q."/>
            <person name="Gargeya S."/>
            <person name="Alvarado L."/>
            <person name="Berlin A."/>
            <person name="Chapman S.B."/>
            <person name="Chen Z."/>
            <person name="Freedman E."/>
            <person name="Gellesch M."/>
            <person name="Goldberg J."/>
            <person name="Griggs A."/>
            <person name="Gujja S."/>
            <person name="Heilman E."/>
            <person name="Heiman D."/>
            <person name="Howarth C."/>
            <person name="Mehta T."/>
            <person name="Neiman D."/>
            <person name="Pearson M."/>
            <person name="Roberts A."/>
            <person name="Saif S."/>
            <person name="Shea T."/>
            <person name="Shenoy N."/>
            <person name="Sisk P."/>
            <person name="Stolte C."/>
            <person name="Sykes S."/>
            <person name="White J."/>
            <person name="Yandava C."/>
            <person name="Haas B."/>
            <person name="Nusbaum C."/>
            <person name="Birren B."/>
        </authorList>
    </citation>
    <scope>NUCLEOTIDE SEQUENCE [LARGE SCALE GENOMIC DNA]</scope>
    <source>
        <strain evidence="17">ATCC 50818</strain>
    </source>
</reference>
<dbReference type="InParanoid" id="F2UTG2"/>
<feature type="region of interest" description="Disordered" evidence="14">
    <location>
        <begin position="329"/>
        <end position="355"/>
    </location>
</feature>
<dbReference type="CDD" id="cd02440">
    <property type="entry name" value="AdoMet_MTases"/>
    <property type="match status" value="1"/>
</dbReference>
<organism evidence="18">
    <name type="scientific">Salpingoeca rosetta (strain ATCC 50818 / BSB-021)</name>
    <dbReference type="NCBI Taxonomy" id="946362"/>
    <lineage>
        <taxon>Eukaryota</taxon>
        <taxon>Choanoflagellata</taxon>
        <taxon>Craspedida</taxon>
        <taxon>Salpingoecidae</taxon>
        <taxon>Salpingoeca</taxon>
    </lineage>
</organism>
<dbReference type="InterPro" id="IPR055135">
    <property type="entry name" value="PRMT_dom"/>
</dbReference>
<dbReference type="AlphaFoldDB" id="F2UTG2"/>
<dbReference type="Pfam" id="PF22528">
    <property type="entry name" value="PRMT_C"/>
    <property type="match status" value="1"/>
</dbReference>
<evidence type="ECO:0000313" key="17">
    <source>
        <dbReference type="EMBL" id="EGD83269.1"/>
    </source>
</evidence>
<evidence type="ECO:0000256" key="7">
    <source>
        <dbReference type="ARBA" id="ARBA00022691"/>
    </source>
</evidence>
<accession>F2UTG2</accession>
<evidence type="ECO:0000256" key="2">
    <source>
        <dbReference type="ARBA" id="ARBA00004496"/>
    </source>
</evidence>
<feature type="domain" description="Methyltransferase" evidence="15">
    <location>
        <begin position="27"/>
        <end position="122"/>
    </location>
</feature>
<dbReference type="RefSeq" id="XP_004987541.1">
    <property type="nucleotide sequence ID" value="XM_004987484.1"/>
</dbReference>
<keyword evidence="11" id="KW-0539">Nucleus</keyword>
<keyword evidence="6 13" id="KW-0808">Transferase</keyword>
<dbReference type="KEGG" id="sre:PTSG_11441"/>
<dbReference type="GO" id="GO:0032259">
    <property type="term" value="P:methylation"/>
    <property type="evidence" value="ECO:0007669"/>
    <property type="project" value="UniProtKB-KW"/>
</dbReference>
<name>F2UTG2_SALR5</name>
<dbReference type="Pfam" id="PF13649">
    <property type="entry name" value="Methyltransf_25"/>
    <property type="match status" value="1"/>
</dbReference>